<comment type="caution">
    <text evidence="1">The sequence shown here is derived from an EMBL/GenBank/DDBJ whole genome shotgun (WGS) entry which is preliminary data.</text>
</comment>
<dbReference type="EMBL" id="QGGH01000003">
    <property type="protein sequence ID" value="PWJ91815.1"/>
    <property type="molecule type" value="Genomic_DNA"/>
</dbReference>
<sequence length="53" mass="5823">MPIRSKNSLVEHRPGPALRMRRLGSSASYSTLARATVIVGPSFSPVPYNVSYF</sequence>
<protein>
    <submittedName>
        <fullName evidence="1">Uncharacterized protein</fullName>
    </submittedName>
</protein>
<evidence type="ECO:0000313" key="1">
    <source>
        <dbReference type="EMBL" id="PWJ91815.1"/>
    </source>
</evidence>
<evidence type="ECO:0000313" key="2">
    <source>
        <dbReference type="Proteomes" id="UP000245631"/>
    </source>
</evidence>
<name>A0A8E2WFX5_RHILI</name>
<reference evidence="1 2" key="1">
    <citation type="submission" date="2018-05" db="EMBL/GenBank/DDBJ databases">
        <title>Genomic Encyclopedia of Type Strains, Phase IV (KMG-IV): sequencing the most valuable type-strain genomes for metagenomic binning, comparative biology and taxonomic classification.</title>
        <authorList>
            <person name="Goeker M."/>
        </authorList>
    </citation>
    <scope>NUCLEOTIDE SEQUENCE [LARGE SCALE GENOMIC DNA]</scope>
    <source>
        <strain evidence="1 2">DSM 2626</strain>
    </source>
</reference>
<dbReference type="AlphaFoldDB" id="A0A8E2WFX5"/>
<gene>
    <name evidence="1" type="ORF">C8D77_103515</name>
</gene>
<proteinExistence type="predicted"/>
<dbReference type="Proteomes" id="UP000245631">
    <property type="component" value="Unassembled WGS sequence"/>
</dbReference>
<accession>A0A8E2WFX5</accession>
<organism evidence="1 2">
    <name type="scientific">Rhizobium loti</name>
    <name type="common">Mesorhizobium loti</name>
    <dbReference type="NCBI Taxonomy" id="381"/>
    <lineage>
        <taxon>Bacteria</taxon>
        <taxon>Pseudomonadati</taxon>
        <taxon>Pseudomonadota</taxon>
        <taxon>Alphaproteobacteria</taxon>
        <taxon>Hyphomicrobiales</taxon>
        <taxon>Phyllobacteriaceae</taxon>
        <taxon>Mesorhizobium</taxon>
    </lineage>
</organism>